<feature type="transmembrane region" description="Helical" evidence="1">
    <location>
        <begin position="217"/>
        <end position="237"/>
    </location>
</feature>
<dbReference type="Gene3D" id="3.20.20.450">
    <property type="entry name" value="EAL domain"/>
    <property type="match status" value="1"/>
</dbReference>
<sequence>MFFSRATIFAGLVIVPLVLFIASSVSSFSVLDSLAVQENHLTTEVTHNAYSDKDGLNAERMFERTRRFDLTPVDKTKLGFSESGFWHVVTVKNLTNSRVRYRIVLDNPTIDYIRVYEVYDDDVKHVTSLGDQQPGISRAQLAAPVHLLEINKTSSQTVLFYTKTTGSYFLPIKVFEESSFIRYQNAVSMIWGAFIGVVLLMTVYNLILYVGGKERLYILYVGYILSFLIELGVVHGYNFYILPEATARVASQNIIVLNYLICYFTIRFAMEFFKIEKTINYRSYRVSRVLQVLVLLGGLISIFIKEMYAAPLFFVIQIIMYVFVVSVIVKKWREGIKWAKYYVISWCPLLVGAGIGSLLFMGVVEYNFWTRHALLLSVMFEMAFISMALAERLRISEADRLYQASHDPVFGFPNISLMRNKVSSLAMEGRYNDFSVISVAVQKYESISPYLETDELKLLMHEVATDIERKLASELMLINLESDARANSTAMIREGVFAFIVTSNDRVLLEKVLNELASDQPKTYQLKSASLRLNCTIGAASLSDCEKGVEEIVNRSLQGIEIANQNKSNIWWFKTRSNDVVGSKLKIATALKNALLADELKLVYQPQVSLVDNKVIGLEVLLRWDNNLGLGSTDEFIAVAEDTGLIEKVSEWVFEKACLDLIRLREQCSFKGVLSINVSIYDINSGTFLSYLIQTLDKHQLKANDFILEVTENVGYEYNSKFLQRLKEFREFGFRIAIDNFGKGRSSLTYLSRMPFSQLKIDGSIISECLNDKTSQEILKASVNIAHSLKYKAIAQNVESEEVLIFLKEIGCDIGQGLYINKPMTIEEAKESLSSSITITTKTVG</sequence>
<dbReference type="EMBL" id="CP072110">
    <property type="protein sequence ID" value="QTH64311.1"/>
    <property type="molecule type" value="Genomic_DNA"/>
</dbReference>
<dbReference type="InterPro" id="IPR035919">
    <property type="entry name" value="EAL_sf"/>
</dbReference>
<dbReference type="InterPro" id="IPR011623">
    <property type="entry name" value="7TMR_DISM_rcpt_extracell_dom1"/>
</dbReference>
<keyword evidence="1" id="KW-0472">Membrane</keyword>
<dbReference type="SUPFAM" id="SSF141868">
    <property type="entry name" value="EAL domain-like"/>
    <property type="match status" value="1"/>
</dbReference>
<gene>
    <name evidence="3" type="ORF">J1N51_02160</name>
</gene>
<dbReference type="InterPro" id="IPR001633">
    <property type="entry name" value="EAL_dom"/>
</dbReference>
<dbReference type="AlphaFoldDB" id="A0A975DBZ7"/>
<proteinExistence type="predicted"/>
<feature type="transmembrane region" description="Helical" evidence="1">
    <location>
        <begin position="189"/>
        <end position="210"/>
    </location>
</feature>
<keyword evidence="4" id="KW-1185">Reference proteome</keyword>
<dbReference type="Pfam" id="PF07695">
    <property type="entry name" value="7TMR-DISM_7TM"/>
    <property type="match status" value="1"/>
</dbReference>
<dbReference type="CDD" id="cd01948">
    <property type="entry name" value="EAL"/>
    <property type="match status" value="1"/>
</dbReference>
<feature type="transmembrane region" description="Helical" evidence="1">
    <location>
        <begin position="341"/>
        <end position="363"/>
    </location>
</feature>
<feature type="transmembrane region" description="Helical" evidence="1">
    <location>
        <begin position="310"/>
        <end position="329"/>
    </location>
</feature>
<dbReference type="InterPro" id="IPR043128">
    <property type="entry name" value="Rev_trsase/Diguanyl_cyclase"/>
</dbReference>
<dbReference type="Gene3D" id="3.30.70.270">
    <property type="match status" value="1"/>
</dbReference>
<evidence type="ECO:0000313" key="4">
    <source>
        <dbReference type="Proteomes" id="UP000682739"/>
    </source>
</evidence>
<evidence type="ECO:0000256" key="1">
    <source>
        <dbReference type="SAM" id="Phobius"/>
    </source>
</evidence>
<keyword evidence="1" id="KW-0812">Transmembrane</keyword>
<dbReference type="PANTHER" id="PTHR33121:SF79">
    <property type="entry name" value="CYCLIC DI-GMP PHOSPHODIESTERASE PDED-RELATED"/>
    <property type="match status" value="1"/>
</dbReference>
<protein>
    <submittedName>
        <fullName evidence="3">EAL domain-containing protein</fullName>
    </submittedName>
</protein>
<evidence type="ECO:0000313" key="3">
    <source>
        <dbReference type="EMBL" id="QTH64311.1"/>
    </source>
</evidence>
<dbReference type="Pfam" id="PF00563">
    <property type="entry name" value="EAL"/>
    <property type="match status" value="1"/>
</dbReference>
<name>A0A975DBZ7_9GAMM</name>
<dbReference type="PANTHER" id="PTHR33121">
    <property type="entry name" value="CYCLIC DI-GMP PHOSPHODIESTERASE PDEF"/>
    <property type="match status" value="1"/>
</dbReference>
<feature type="domain" description="EAL" evidence="2">
    <location>
        <begin position="584"/>
        <end position="837"/>
    </location>
</feature>
<keyword evidence="1" id="KW-1133">Transmembrane helix</keyword>
<dbReference type="InterPro" id="IPR011622">
    <property type="entry name" value="7TMR_DISM_rcpt_extracell_dom2"/>
</dbReference>
<evidence type="ECO:0000259" key="2">
    <source>
        <dbReference type="PROSITE" id="PS50883"/>
    </source>
</evidence>
<dbReference type="SMART" id="SM00052">
    <property type="entry name" value="EAL"/>
    <property type="match status" value="1"/>
</dbReference>
<dbReference type="RefSeq" id="WP_208832366.1">
    <property type="nucleotide sequence ID" value="NZ_CP072110.1"/>
</dbReference>
<feature type="transmembrane region" description="Helical" evidence="1">
    <location>
        <begin position="286"/>
        <end position="304"/>
    </location>
</feature>
<organism evidence="3 4">
    <name type="scientific">Psychrosphaera ytuae</name>
    <dbReference type="NCBI Taxonomy" id="2820710"/>
    <lineage>
        <taxon>Bacteria</taxon>
        <taxon>Pseudomonadati</taxon>
        <taxon>Pseudomonadota</taxon>
        <taxon>Gammaproteobacteria</taxon>
        <taxon>Alteromonadales</taxon>
        <taxon>Pseudoalteromonadaceae</taxon>
        <taxon>Psychrosphaera</taxon>
    </lineage>
</organism>
<accession>A0A975DBZ7</accession>
<dbReference type="KEGG" id="psym:J1N51_02160"/>
<dbReference type="Gene3D" id="2.60.40.2380">
    <property type="match status" value="1"/>
</dbReference>
<dbReference type="InterPro" id="IPR050706">
    <property type="entry name" value="Cyclic-di-GMP_PDE-like"/>
</dbReference>
<dbReference type="Pfam" id="PF07696">
    <property type="entry name" value="7TMR-DISMED2"/>
    <property type="match status" value="1"/>
</dbReference>
<feature type="transmembrane region" description="Helical" evidence="1">
    <location>
        <begin position="249"/>
        <end position="266"/>
    </location>
</feature>
<dbReference type="Proteomes" id="UP000682739">
    <property type="component" value="Chromosome"/>
</dbReference>
<dbReference type="GO" id="GO:0071111">
    <property type="term" value="F:cyclic-guanylate-specific phosphodiesterase activity"/>
    <property type="evidence" value="ECO:0007669"/>
    <property type="project" value="InterPro"/>
</dbReference>
<reference evidence="3" key="1">
    <citation type="submission" date="2021-03" db="EMBL/GenBank/DDBJ databases">
        <title>Description of Psychrosphaera ytuae sp. nov. isolated from deep sea sediment of South China Sea.</title>
        <authorList>
            <person name="Zhang J."/>
            <person name="Xu X.-D."/>
        </authorList>
    </citation>
    <scope>NUCLEOTIDE SEQUENCE</scope>
    <source>
        <strain evidence="3">MTZ26</strain>
    </source>
</reference>
<dbReference type="PROSITE" id="PS50883">
    <property type="entry name" value="EAL"/>
    <property type="match status" value="1"/>
</dbReference>